<feature type="chain" id="PRO_5026902526" description="Cadherin domain-containing protein" evidence="4">
    <location>
        <begin position="19"/>
        <end position="778"/>
    </location>
</feature>
<dbReference type="PROSITE" id="PS50268">
    <property type="entry name" value="CADHERIN_2"/>
    <property type="match status" value="1"/>
</dbReference>
<dbReference type="Proteomes" id="UP000507470">
    <property type="component" value="Unassembled WGS sequence"/>
</dbReference>
<gene>
    <name evidence="6" type="ORF">MCOR_49676</name>
</gene>
<protein>
    <recommendedName>
        <fullName evidence="5">Cadherin domain-containing protein</fullName>
    </recommendedName>
</protein>
<reference evidence="6 7" key="1">
    <citation type="submission" date="2020-06" db="EMBL/GenBank/DDBJ databases">
        <authorList>
            <person name="Li R."/>
            <person name="Bekaert M."/>
        </authorList>
    </citation>
    <scope>NUCLEOTIDE SEQUENCE [LARGE SCALE GENOMIC DNA]</scope>
    <source>
        <strain evidence="7">wild</strain>
    </source>
</reference>
<dbReference type="PANTHER" id="PTHR22906">
    <property type="entry name" value="PROPERDIN"/>
    <property type="match status" value="1"/>
</dbReference>
<dbReference type="Pfam" id="PF19030">
    <property type="entry name" value="TSP1_ADAMTS"/>
    <property type="match status" value="1"/>
</dbReference>
<keyword evidence="2" id="KW-1015">Disulfide bond</keyword>
<dbReference type="Gene3D" id="2.60.40.60">
    <property type="entry name" value="Cadherins"/>
    <property type="match status" value="1"/>
</dbReference>
<dbReference type="InterPro" id="IPR002126">
    <property type="entry name" value="Cadherin-like_dom"/>
</dbReference>
<dbReference type="Gene3D" id="2.20.100.10">
    <property type="entry name" value="Thrombospondin type-1 (TSP1) repeat"/>
    <property type="match status" value="2"/>
</dbReference>
<feature type="signal peptide" evidence="4">
    <location>
        <begin position="1"/>
        <end position="18"/>
    </location>
</feature>
<evidence type="ECO:0000313" key="7">
    <source>
        <dbReference type="Proteomes" id="UP000507470"/>
    </source>
</evidence>
<proteinExistence type="predicted"/>
<evidence type="ECO:0000256" key="2">
    <source>
        <dbReference type="ARBA" id="ARBA00023157"/>
    </source>
</evidence>
<dbReference type="PROSITE" id="PS50092">
    <property type="entry name" value="TSP1"/>
    <property type="match status" value="2"/>
</dbReference>
<dbReference type="InterPro" id="IPR015919">
    <property type="entry name" value="Cadherin-like_sf"/>
</dbReference>
<dbReference type="GO" id="GO:0016020">
    <property type="term" value="C:membrane"/>
    <property type="evidence" value="ECO:0007669"/>
    <property type="project" value="InterPro"/>
</dbReference>
<dbReference type="InterPro" id="IPR052065">
    <property type="entry name" value="Compl_asym_regulator"/>
</dbReference>
<sequence length="778" mass="88488">MWLSDVFFLSVLILPSTAVGIYYTFEGREGTSASLSCNREAVLVSNYTDYVYPGDPYIVIDEVKYTLESFNDCLHNYTYGVKNKCDNLTTCNFQISNELVGSSCGTRGSASLAIRYHCVRDGGWTIWSSYGGCSRTCGGGYKTRTRTCTNPAPNEFSKNLVCMDGNVNQIERCNTGTCTYPIRRSKGSNFNPACYNHNTNGSLTVTSAWWHNGCGCVWHDEADTFQNPCNNYFTCSVPVGPNNLPNCNDKCSRTHSRTNEYNEVRYYVTYHQEVCDTLDLTYTCKIPQWSQWSDWSDCSQTCDRGSQTRTRNCEPETESNTNDGYINRCGQKYDETHTLETRECLLLGNHPYCTYCENRTFIYGDEVALRSAENDTDEGNAVLLKNDIDIIRCCGLIAYWEFFAVNPGTLKLIVWRSTSADNKYTVVGTNSVNISDADVNKIFKFIPDSADRITVIADDLIGWYDGGANIIGYDNCSSTYNASTSNHRDLRPNYCPTQTYKMTLDMEPEEEDVVLWFGTRFIGRVYVLQFTTVENTLPYLNRSRYDKTIPDHSYIDFSIMDFFFNDTDYADVFVLVKPEHDQDPYFYYDTFAKTVHVKDQLPHIIGTQNWVHEFIVWVEDSCYNRVTGTVTITSFNGPPTFPDLPKKIVISESKRGALYTFSVEDPSYGPDTITCQYERAIPNSESQKFYIEGKTIYLYSNATLDKDLNPEYEIVISCNDGTDTSVTFLKIEVTKEITDSEAPPDFVLIETGVIFAGTFIAVAINPIYGIYYNCWIYY</sequence>
<evidence type="ECO:0000256" key="3">
    <source>
        <dbReference type="PROSITE-ProRule" id="PRU00043"/>
    </source>
</evidence>
<feature type="domain" description="Cadherin" evidence="5">
    <location>
        <begin position="642"/>
        <end position="746"/>
    </location>
</feature>
<evidence type="ECO:0000256" key="1">
    <source>
        <dbReference type="ARBA" id="ARBA00022737"/>
    </source>
</evidence>
<keyword evidence="7" id="KW-1185">Reference proteome</keyword>
<dbReference type="OrthoDB" id="6073418at2759"/>
<keyword evidence="4" id="KW-0732">Signal</keyword>
<accession>A0A6J8EC03</accession>
<name>A0A6J8EC03_MYTCO</name>
<keyword evidence="1" id="KW-0677">Repeat</keyword>
<dbReference type="EMBL" id="CACVKT020008728">
    <property type="protein sequence ID" value="CAC5417125.1"/>
    <property type="molecule type" value="Genomic_DNA"/>
</dbReference>
<dbReference type="Gene3D" id="2.60.120.740">
    <property type="match status" value="1"/>
</dbReference>
<dbReference type="AlphaFoldDB" id="A0A6J8EC03"/>
<evidence type="ECO:0000259" key="5">
    <source>
        <dbReference type="PROSITE" id="PS50268"/>
    </source>
</evidence>
<evidence type="ECO:0000256" key="4">
    <source>
        <dbReference type="SAM" id="SignalP"/>
    </source>
</evidence>
<evidence type="ECO:0000313" key="6">
    <source>
        <dbReference type="EMBL" id="CAC5417125.1"/>
    </source>
</evidence>
<dbReference type="Pfam" id="PF00090">
    <property type="entry name" value="TSP_1"/>
    <property type="match status" value="1"/>
</dbReference>
<dbReference type="SUPFAM" id="SSF49313">
    <property type="entry name" value="Cadherin-like"/>
    <property type="match status" value="1"/>
</dbReference>
<dbReference type="InterPro" id="IPR043159">
    <property type="entry name" value="Lectin_gal-bd_sf"/>
</dbReference>
<organism evidence="6 7">
    <name type="scientific">Mytilus coruscus</name>
    <name type="common">Sea mussel</name>
    <dbReference type="NCBI Taxonomy" id="42192"/>
    <lineage>
        <taxon>Eukaryota</taxon>
        <taxon>Metazoa</taxon>
        <taxon>Spiralia</taxon>
        <taxon>Lophotrochozoa</taxon>
        <taxon>Mollusca</taxon>
        <taxon>Bivalvia</taxon>
        <taxon>Autobranchia</taxon>
        <taxon>Pteriomorphia</taxon>
        <taxon>Mytilida</taxon>
        <taxon>Mytiloidea</taxon>
        <taxon>Mytilidae</taxon>
        <taxon>Mytilinae</taxon>
        <taxon>Mytilus</taxon>
    </lineage>
</organism>
<dbReference type="GO" id="GO:0005509">
    <property type="term" value="F:calcium ion binding"/>
    <property type="evidence" value="ECO:0007669"/>
    <property type="project" value="UniProtKB-UniRule"/>
</dbReference>
<dbReference type="SUPFAM" id="SSF82895">
    <property type="entry name" value="TSP-1 type 1 repeat"/>
    <property type="match status" value="2"/>
</dbReference>
<dbReference type="InterPro" id="IPR036383">
    <property type="entry name" value="TSP1_rpt_sf"/>
</dbReference>
<keyword evidence="3" id="KW-0106">Calcium</keyword>
<dbReference type="GO" id="GO:0007156">
    <property type="term" value="P:homophilic cell adhesion via plasma membrane adhesion molecules"/>
    <property type="evidence" value="ECO:0007669"/>
    <property type="project" value="InterPro"/>
</dbReference>
<dbReference type="InterPro" id="IPR000884">
    <property type="entry name" value="TSP1_rpt"/>
</dbReference>
<dbReference type="SMART" id="SM00209">
    <property type="entry name" value="TSP1"/>
    <property type="match status" value="2"/>
</dbReference>
<dbReference type="PANTHER" id="PTHR22906:SF21">
    <property type="entry name" value="SEMA DOMAIN-CONTAINING PROTEIN"/>
    <property type="match status" value="1"/>
</dbReference>